<dbReference type="NCBIfam" id="NF009714">
    <property type="entry name" value="PRK13243.1"/>
    <property type="match status" value="1"/>
</dbReference>
<dbReference type="InterPro" id="IPR029752">
    <property type="entry name" value="D-isomer_DH_CS1"/>
</dbReference>
<evidence type="ECO:0000256" key="2">
    <source>
        <dbReference type="ARBA" id="ARBA00023002"/>
    </source>
</evidence>
<dbReference type="PANTHER" id="PTHR10996">
    <property type="entry name" value="2-HYDROXYACID DEHYDROGENASE-RELATED"/>
    <property type="match status" value="1"/>
</dbReference>
<proteinExistence type="inferred from homology"/>
<accession>A0A0T5X8D7</accession>
<dbReference type="GO" id="GO:0051287">
    <property type="term" value="F:NAD binding"/>
    <property type="evidence" value="ECO:0007669"/>
    <property type="project" value="InterPro"/>
</dbReference>
<dbReference type="OrthoDB" id="9805416at2"/>
<evidence type="ECO:0000259" key="5">
    <source>
        <dbReference type="Pfam" id="PF02826"/>
    </source>
</evidence>
<dbReference type="InterPro" id="IPR006140">
    <property type="entry name" value="D-isomer_DH_NAD-bd"/>
</dbReference>
<keyword evidence="2 3" id="KW-0560">Oxidoreductase</keyword>
<evidence type="ECO:0000256" key="1">
    <source>
        <dbReference type="ARBA" id="ARBA00005854"/>
    </source>
</evidence>
<dbReference type="PROSITE" id="PS00670">
    <property type="entry name" value="D_2_HYDROXYACID_DH_2"/>
    <property type="match status" value="1"/>
</dbReference>
<dbReference type="Proteomes" id="UP000005273">
    <property type="component" value="Unassembled WGS sequence"/>
</dbReference>
<evidence type="ECO:0000256" key="3">
    <source>
        <dbReference type="RuleBase" id="RU003719"/>
    </source>
</evidence>
<keyword evidence="7" id="KW-1185">Reference proteome</keyword>
<dbReference type="SUPFAM" id="SSF51735">
    <property type="entry name" value="NAD(P)-binding Rossmann-fold domains"/>
    <property type="match status" value="1"/>
</dbReference>
<dbReference type="GO" id="GO:0005829">
    <property type="term" value="C:cytosol"/>
    <property type="evidence" value="ECO:0007669"/>
    <property type="project" value="TreeGrafter"/>
</dbReference>
<dbReference type="InterPro" id="IPR029753">
    <property type="entry name" value="D-isomer_DH_CS"/>
</dbReference>
<dbReference type="InterPro" id="IPR050223">
    <property type="entry name" value="D-isomer_2-hydroxyacid_DH"/>
</dbReference>
<gene>
    <name evidence="6" type="ORF">HMPREF1705_03958</name>
</gene>
<dbReference type="GO" id="GO:0016618">
    <property type="term" value="F:hydroxypyruvate reductase [NAD(P)H] activity"/>
    <property type="evidence" value="ECO:0007669"/>
    <property type="project" value="TreeGrafter"/>
</dbReference>
<dbReference type="PANTHER" id="PTHR10996:SF283">
    <property type="entry name" value="GLYOXYLATE_HYDROXYPYRUVATE REDUCTASE B"/>
    <property type="match status" value="1"/>
</dbReference>
<comment type="similarity">
    <text evidence="1 3">Belongs to the D-isomer specific 2-hydroxyacid dehydrogenase family.</text>
</comment>
<dbReference type="GO" id="GO:0030267">
    <property type="term" value="F:glyoxylate reductase (NADPH) activity"/>
    <property type="evidence" value="ECO:0007669"/>
    <property type="project" value="TreeGrafter"/>
</dbReference>
<dbReference type="STRING" id="592015.HMPREF1705_03958"/>
<evidence type="ECO:0000259" key="4">
    <source>
        <dbReference type="Pfam" id="PF00389"/>
    </source>
</evidence>
<dbReference type="InterPro" id="IPR006139">
    <property type="entry name" value="D-isomer_2_OHA_DH_cat_dom"/>
</dbReference>
<reference evidence="7" key="1">
    <citation type="submission" date="2012-09" db="EMBL/GenBank/DDBJ databases">
        <authorList>
            <person name="Weinstock G."/>
            <person name="Sodergren E."/>
            <person name="Clifton S."/>
            <person name="Fulton L."/>
            <person name="Fulton B."/>
            <person name="Courtney L."/>
            <person name="Fronick C."/>
            <person name="Harrison M."/>
            <person name="Strong C."/>
            <person name="Farmer C."/>
            <person name="Delehaunty K."/>
            <person name="Markovic C."/>
            <person name="Hall O."/>
            <person name="Minx P."/>
            <person name="Tomlinson C."/>
            <person name="Mitreva M."/>
            <person name="Nelson J."/>
            <person name="Hou S."/>
            <person name="Wollam A."/>
            <person name="Pepin K.H."/>
            <person name="Johnson M."/>
            <person name="Bhonagiri V."/>
            <person name="Nash W.E."/>
            <person name="Suruliraj S."/>
            <person name="Warren W."/>
            <person name="Chinwalla A."/>
            <person name="Mardis E.R."/>
            <person name="Wilson R.K."/>
        </authorList>
    </citation>
    <scope>NUCLEOTIDE SEQUENCE [LARGE SCALE GENOMIC DNA]</scope>
    <source>
        <strain evidence="7">OS1</strain>
    </source>
</reference>
<dbReference type="FunFam" id="3.40.50.720:FF:000462">
    <property type="entry name" value="Glyoxylate reductase (NADP+)"/>
    <property type="match status" value="1"/>
</dbReference>
<organism evidence="6 7">
    <name type="scientific">Acetomicrobium hydrogeniformans ATCC BAA-1850</name>
    <dbReference type="NCBI Taxonomy" id="592015"/>
    <lineage>
        <taxon>Bacteria</taxon>
        <taxon>Thermotogati</taxon>
        <taxon>Synergistota</taxon>
        <taxon>Synergistia</taxon>
        <taxon>Synergistales</taxon>
        <taxon>Acetomicrobiaceae</taxon>
        <taxon>Acetomicrobium</taxon>
    </lineage>
</organism>
<dbReference type="EMBL" id="ACJX03000001">
    <property type="protein sequence ID" value="KRT34716.1"/>
    <property type="molecule type" value="Genomic_DNA"/>
</dbReference>
<dbReference type="Pfam" id="PF00389">
    <property type="entry name" value="2-Hacid_dh"/>
    <property type="match status" value="1"/>
</dbReference>
<dbReference type="SUPFAM" id="SSF52283">
    <property type="entry name" value="Formate/glycerate dehydrogenase catalytic domain-like"/>
    <property type="match status" value="1"/>
</dbReference>
<feature type="domain" description="D-isomer specific 2-hydroxyacid dehydrogenase catalytic" evidence="4">
    <location>
        <begin position="7"/>
        <end position="322"/>
    </location>
</feature>
<comment type="caution">
    <text evidence="6">The sequence shown here is derived from an EMBL/GenBank/DDBJ whole genome shotgun (WGS) entry which is preliminary data.</text>
</comment>
<dbReference type="AlphaFoldDB" id="A0A0T5X8D7"/>
<evidence type="ECO:0000313" key="7">
    <source>
        <dbReference type="Proteomes" id="UP000005273"/>
    </source>
</evidence>
<dbReference type="eggNOG" id="COG1052">
    <property type="taxonomic scope" value="Bacteria"/>
</dbReference>
<evidence type="ECO:0000313" key="6">
    <source>
        <dbReference type="EMBL" id="KRT34716.1"/>
    </source>
</evidence>
<feature type="domain" description="D-isomer specific 2-hydroxyacid dehydrogenase NAD-binding" evidence="5">
    <location>
        <begin position="113"/>
        <end position="290"/>
    </location>
</feature>
<dbReference type="PROSITE" id="PS00065">
    <property type="entry name" value="D_2_HYDROXYACID_DH_1"/>
    <property type="match status" value="1"/>
</dbReference>
<dbReference type="InterPro" id="IPR036291">
    <property type="entry name" value="NAD(P)-bd_dom_sf"/>
</dbReference>
<dbReference type="Pfam" id="PF02826">
    <property type="entry name" value="2-Hacid_dh_C"/>
    <property type="match status" value="1"/>
</dbReference>
<name>A0A0T5X8D7_9BACT</name>
<protein>
    <submittedName>
        <fullName evidence="6">Glyoxylate reductase</fullName>
    </submittedName>
</protein>
<dbReference type="CDD" id="cd05301">
    <property type="entry name" value="GDH"/>
    <property type="match status" value="1"/>
</dbReference>
<dbReference type="RefSeq" id="WP_009200409.1">
    <property type="nucleotide sequence ID" value="NZ_ACJX03000001.1"/>
</dbReference>
<dbReference type="Gene3D" id="3.40.50.720">
    <property type="entry name" value="NAD(P)-binding Rossmann-like Domain"/>
    <property type="match status" value="2"/>
</dbReference>
<sequence length="329" mass="36514">MSSKPKVLVTSRIPEEGMRILEEYCHVKVFDYEGVFPRDLFLKEVKGVDAIVCLLADRIDDEVMDAAGPQLKIIANYAVGFDNIVVDAATKRGIMVTNTPGVLTDTTADLAWALILATARRVVEGDKFLRQGKFKGWKPMLLLGTDVHHATLGIIGFGNIGRAVARRAIGFDMKVVYYSAHRASEEVEKKLNAEYRPLDDLLREADFISIHVPLTKETRHLIGERELKMMKKEAYLINTARGPIVDEKALAKALKEGWIRGAGLDVFEREPEVAPELLELDNVVLLPHLGSASYATRAKMATMAAENVIKALKGEVPPNLVNSEVVKRR</sequence>